<evidence type="ECO:0000313" key="2">
    <source>
        <dbReference type="EMBL" id="PKA57471.1"/>
    </source>
</evidence>
<dbReference type="Proteomes" id="UP000236161">
    <property type="component" value="Unassembled WGS sequence"/>
</dbReference>
<evidence type="ECO:0000256" key="1">
    <source>
        <dbReference type="SAM" id="MobiDB-lite"/>
    </source>
</evidence>
<dbReference type="AlphaFoldDB" id="A0A2I0API5"/>
<dbReference type="PANTHER" id="PTHR34193">
    <property type="entry name" value="OS11G0199801 PROTEIN"/>
    <property type="match status" value="1"/>
</dbReference>
<gene>
    <name evidence="2" type="ORF">AXF42_Ash013659</name>
</gene>
<dbReference type="STRING" id="1088818.A0A2I0API5"/>
<feature type="compositionally biased region" description="Low complexity" evidence="1">
    <location>
        <begin position="211"/>
        <end position="224"/>
    </location>
</feature>
<proteinExistence type="predicted"/>
<name>A0A2I0API5_9ASPA</name>
<dbReference type="PANTHER" id="PTHR34193:SF1">
    <property type="entry name" value="EXPRESSED PROTEIN"/>
    <property type="match status" value="1"/>
</dbReference>
<feature type="region of interest" description="Disordered" evidence="1">
    <location>
        <begin position="180"/>
        <end position="224"/>
    </location>
</feature>
<dbReference type="OrthoDB" id="776574at2759"/>
<dbReference type="EMBL" id="KZ451968">
    <property type="protein sequence ID" value="PKA57471.1"/>
    <property type="molecule type" value="Genomic_DNA"/>
</dbReference>
<accession>A0A2I0API5</accession>
<reference evidence="2 3" key="1">
    <citation type="journal article" date="2017" name="Nature">
        <title>The Apostasia genome and the evolution of orchids.</title>
        <authorList>
            <person name="Zhang G.Q."/>
            <person name="Liu K.W."/>
            <person name="Li Z."/>
            <person name="Lohaus R."/>
            <person name="Hsiao Y.Y."/>
            <person name="Niu S.C."/>
            <person name="Wang J.Y."/>
            <person name="Lin Y.C."/>
            <person name="Xu Q."/>
            <person name="Chen L.J."/>
            <person name="Yoshida K."/>
            <person name="Fujiwara S."/>
            <person name="Wang Z.W."/>
            <person name="Zhang Y.Q."/>
            <person name="Mitsuda N."/>
            <person name="Wang M."/>
            <person name="Liu G.H."/>
            <person name="Pecoraro L."/>
            <person name="Huang H.X."/>
            <person name="Xiao X.J."/>
            <person name="Lin M."/>
            <person name="Wu X.Y."/>
            <person name="Wu W.L."/>
            <person name="Chen Y.Y."/>
            <person name="Chang S.B."/>
            <person name="Sakamoto S."/>
            <person name="Ohme-Takagi M."/>
            <person name="Yagi M."/>
            <person name="Zeng S.J."/>
            <person name="Shen C.Y."/>
            <person name="Yeh C.M."/>
            <person name="Luo Y.B."/>
            <person name="Tsai W.C."/>
            <person name="Van de Peer Y."/>
            <person name="Liu Z.J."/>
        </authorList>
    </citation>
    <scope>NUCLEOTIDE SEQUENCE [LARGE SCALE GENOMIC DNA]</scope>
    <source>
        <strain evidence="3">cv. Shenzhen</strain>
        <tissue evidence="2">Stem</tissue>
    </source>
</reference>
<protein>
    <submittedName>
        <fullName evidence="2">Uncharacterized protein</fullName>
    </submittedName>
</protein>
<evidence type="ECO:0000313" key="3">
    <source>
        <dbReference type="Proteomes" id="UP000236161"/>
    </source>
</evidence>
<feature type="compositionally biased region" description="Basic and acidic residues" evidence="1">
    <location>
        <begin position="199"/>
        <end position="210"/>
    </location>
</feature>
<feature type="region of interest" description="Disordered" evidence="1">
    <location>
        <begin position="62"/>
        <end position="82"/>
    </location>
</feature>
<organism evidence="2 3">
    <name type="scientific">Apostasia shenzhenica</name>
    <dbReference type="NCBI Taxonomy" id="1088818"/>
    <lineage>
        <taxon>Eukaryota</taxon>
        <taxon>Viridiplantae</taxon>
        <taxon>Streptophyta</taxon>
        <taxon>Embryophyta</taxon>
        <taxon>Tracheophyta</taxon>
        <taxon>Spermatophyta</taxon>
        <taxon>Magnoliopsida</taxon>
        <taxon>Liliopsida</taxon>
        <taxon>Asparagales</taxon>
        <taxon>Orchidaceae</taxon>
        <taxon>Apostasioideae</taxon>
        <taxon>Apostasia</taxon>
    </lineage>
</organism>
<keyword evidence="3" id="KW-1185">Reference proteome</keyword>
<sequence>MLANHGRHPDFAAGSYFSFSGPSADHLEYDAWAENIKSTGDSFGRRCPDRKFGPWARRISRASAGGDEEDAPSPPLWKSLSAEPRPNQSVITKYRQEMMELIRGAPETAYELSLRDIVELPSAARGGMSPEKEEKVAVLTEVKKEKRKGRRRLRSSSRKESMAGFLLKIFTPAVIDSRRKCSRDSAAAKVSPKPMAAAADKDWSNSEFGERSSSNGSSDSSGICRSRSRWYFSFRFRSRDSN</sequence>